<dbReference type="RefSeq" id="XP_001482474.2">
    <property type="nucleotide sequence ID" value="XM_001482424.1"/>
</dbReference>
<evidence type="ECO:0000256" key="9">
    <source>
        <dbReference type="ARBA" id="ARBA00022833"/>
    </source>
</evidence>
<dbReference type="GO" id="GO:0007124">
    <property type="term" value="P:pseudohyphal growth"/>
    <property type="evidence" value="ECO:0007669"/>
    <property type="project" value="EnsemblFungi"/>
</dbReference>
<evidence type="ECO:0000256" key="5">
    <source>
        <dbReference type="ARBA" id="ARBA00006045"/>
    </source>
</evidence>
<sequence>MKIAVVGCCHGSLDAIYRAVPAQTKLLIICGDFQALRNLSDLETISVPRKYRHLGDFHKYYTGEKTAPVLTVFVGGNHECSSYLDELKYGGWVAKNIFYLGQFGAVVYRGIRIAGISGIYNESSFRKNEPDPRLPYTDSTLRSAYHIRPKTFVKASFLEDIDVFISHDWPSEITKWGDVNSLLRSKPFFRSDIEKGQLGSPVNQLLLEKLMPRHWFSAHLHVKFEALVRSGHRNEEEIEISMEDESESSTVAKETRFLALDKCMPKRKFFAVVNIKSASADHALYLDKRAIAINKVIGNYQPSLSKFASTEILDLEKRQPQLHQEMAHAIEKEYHRLNQEPERHFLASNLKFRQLAPGGPVAPGLKSYPNNQTTEYVERYGIRSQRATQELS</sequence>
<name>A5DQE3_PICGU</name>
<dbReference type="OMA" id="KWWFSAH"/>
<evidence type="ECO:0000256" key="7">
    <source>
        <dbReference type="ARBA" id="ARBA00022723"/>
    </source>
</evidence>
<dbReference type="OrthoDB" id="407609at2759"/>
<dbReference type="InterPro" id="IPR004843">
    <property type="entry name" value="Calcineurin-like_PHP"/>
</dbReference>
<keyword evidence="11" id="KW-0464">Manganese</keyword>
<comment type="cofactor">
    <cofactor evidence="2">
        <name>Zn(2+)</name>
        <dbReference type="ChEBI" id="CHEBI:29105"/>
    </cofactor>
</comment>
<proteinExistence type="inferred from homology"/>
<dbReference type="CDD" id="cd00844">
    <property type="entry name" value="MPP_Dbr1_N"/>
    <property type="match status" value="1"/>
</dbReference>
<dbReference type="GO" id="GO:0005506">
    <property type="term" value="F:iron ion binding"/>
    <property type="evidence" value="ECO:0007669"/>
    <property type="project" value="EnsemblFungi"/>
</dbReference>
<evidence type="ECO:0000256" key="12">
    <source>
        <dbReference type="ARBA" id="ARBA00023242"/>
    </source>
</evidence>
<dbReference type="Proteomes" id="UP000001997">
    <property type="component" value="Unassembled WGS sequence"/>
</dbReference>
<keyword evidence="12" id="KW-0539">Nucleus</keyword>
<dbReference type="SMART" id="SM01124">
    <property type="entry name" value="DBR1"/>
    <property type="match status" value="1"/>
</dbReference>
<dbReference type="HOGENOM" id="CLU_005893_1_0_1"/>
<keyword evidence="8" id="KW-0378">Hydrolase</keyword>
<dbReference type="PANTHER" id="PTHR12849:SF0">
    <property type="entry name" value="LARIAT DEBRANCHING ENZYME"/>
    <property type="match status" value="1"/>
</dbReference>
<keyword evidence="7" id="KW-0479">Metal-binding</keyword>
<gene>
    <name evidence="14" type="ORF">PGUG_05494</name>
</gene>
<evidence type="ECO:0000256" key="11">
    <source>
        <dbReference type="ARBA" id="ARBA00023211"/>
    </source>
</evidence>
<comment type="cofactor">
    <cofactor evidence="1">
        <name>Mn(2+)</name>
        <dbReference type="ChEBI" id="CHEBI:29035"/>
    </cofactor>
</comment>
<dbReference type="GO" id="GO:0005634">
    <property type="term" value="C:nucleus"/>
    <property type="evidence" value="ECO:0007669"/>
    <property type="project" value="UniProtKB-SubCell"/>
</dbReference>
<dbReference type="SUPFAM" id="SSF56300">
    <property type="entry name" value="Metallo-dependent phosphatases"/>
    <property type="match status" value="1"/>
</dbReference>
<reference evidence="14 15" key="1">
    <citation type="journal article" date="2009" name="Nature">
        <title>Evolution of pathogenicity and sexual reproduction in eight Candida genomes.</title>
        <authorList>
            <person name="Butler G."/>
            <person name="Rasmussen M.D."/>
            <person name="Lin M.F."/>
            <person name="Santos M.A."/>
            <person name="Sakthikumar S."/>
            <person name="Munro C.A."/>
            <person name="Rheinbay E."/>
            <person name="Grabherr M."/>
            <person name="Forche A."/>
            <person name="Reedy J.L."/>
            <person name="Agrafioti I."/>
            <person name="Arnaud M.B."/>
            <person name="Bates S."/>
            <person name="Brown A.J."/>
            <person name="Brunke S."/>
            <person name="Costanzo M.C."/>
            <person name="Fitzpatrick D.A."/>
            <person name="de Groot P.W."/>
            <person name="Harris D."/>
            <person name="Hoyer L.L."/>
            <person name="Hube B."/>
            <person name="Klis F.M."/>
            <person name="Kodira C."/>
            <person name="Lennard N."/>
            <person name="Logue M.E."/>
            <person name="Martin R."/>
            <person name="Neiman A.M."/>
            <person name="Nikolaou E."/>
            <person name="Quail M.A."/>
            <person name="Quinn J."/>
            <person name="Santos M.C."/>
            <person name="Schmitzberger F.F."/>
            <person name="Sherlock G."/>
            <person name="Shah P."/>
            <person name="Silverstein K.A."/>
            <person name="Skrzypek M.S."/>
            <person name="Soll D."/>
            <person name="Staggs R."/>
            <person name="Stansfield I."/>
            <person name="Stumpf M.P."/>
            <person name="Sudbery P.E."/>
            <person name="Srikantha T."/>
            <person name="Zeng Q."/>
            <person name="Berman J."/>
            <person name="Berriman M."/>
            <person name="Heitman J."/>
            <person name="Gow N.A."/>
            <person name="Lorenz M.C."/>
            <person name="Birren B.W."/>
            <person name="Kellis M."/>
            <person name="Cuomo C.A."/>
        </authorList>
    </citation>
    <scope>NUCLEOTIDE SEQUENCE [LARGE SCALE GENOMIC DNA]</scope>
    <source>
        <strain evidence="15">ATCC 6260 / CBS 566 / DSM 6381 / JCM 1539 / NBRC 10279 / NRRL Y-324</strain>
    </source>
</reference>
<dbReference type="GO" id="GO:0016074">
    <property type="term" value="P:sno(s)RNA metabolic process"/>
    <property type="evidence" value="ECO:0007669"/>
    <property type="project" value="EnsemblFungi"/>
</dbReference>
<dbReference type="GeneID" id="5124371"/>
<evidence type="ECO:0000256" key="10">
    <source>
        <dbReference type="ARBA" id="ARBA00023004"/>
    </source>
</evidence>
<organism evidence="14 15">
    <name type="scientific">Meyerozyma guilliermondii (strain ATCC 6260 / CBS 566 / DSM 6381 / JCM 1539 / NBRC 10279 / NRRL Y-324)</name>
    <name type="common">Yeast</name>
    <name type="synonym">Candida guilliermondii</name>
    <dbReference type="NCBI Taxonomy" id="294746"/>
    <lineage>
        <taxon>Eukaryota</taxon>
        <taxon>Fungi</taxon>
        <taxon>Dikarya</taxon>
        <taxon>Ascomycota</taxon>
        <taxon>Saccharomycotina</taxon>
        <taxon>Pichiomycetes</taxon>
        <taxon>Debaryomycetaceae</taxon>
        <taxon>Meyerozyma</taxon>
    </lineage>
</organism>
<dbReference type="Pfam" id="PF00149">
    <property type="entry name" value="Metallophos"/>
    <property type="match status" value="1"/>
</dbReference>
<dbReference type="Pfam" id="PF05011">
    <property type="entry name" value="DBR1"/>
    <property type="match status" value="1"/>
</dbReference>
<dbReference type="GO" id="GO:0030145">
    <property type="term" value="F:manganese ion binding"/>
    <property type="evidence" value="ECO:0007669"/>
    <property type="project" value="EnsemblFungi"/>
</dbReference>
<dbReference type="AlphaFoldDB" id="A5DQE3"/>
<dbReference type="GO" id="GO:0045292">
    <property type="term" value="P:mRNA cis splicing, via spliceosome"/>
    <property type="evidence" value="ECO:0007669"/>
    <property type="project" value="EnsemblFungi"/>
</dbReference>
<dbReference type="InterPro" id="IPR029052">
    <property type="entry name" value="Metallo-depent_PP-like"/>
</dbReference>
<evidence type="ECO:0000259" key="13">
    <source>
        <dbReference type="SMART" id="SM01124"/>
    </source>
</evidence>
<protein>
    <recommendedName>
        <fullName evidence="13">Lariat debranching enzyme C-terminal domain-containing protein</fullName>
    </recommendedName>
</protein>
<feature type="domain" description="Lariat debranching enzyme C-terminal" evidence="13">
    <location>
        <begin position="243"/>
        <end position="386"/>
    </location>
</feature>
<dbReference type="InterPro" id="IPR041816">
    <property type="entry name" value="Dbr1_N"/>
</dbReference>
<comment type="cofactor">
    <cofactor evidence="3">
        <name>Fe(2+)</name>
        <dbReference type="ChEBI" id="CHEBI:29033"/>
    </cofactor>
</comment>
<dbReference type="GO" id="GO:0008419">
    <property type="term" value="F:RNA lariat debranching enzyme activity"/>
    <property type="evidence" value="ECO:0007669"/>
    <property type="project" value="EnsemblFungi"/>
</dbReference>
<dbReference type="InParanoid" id="A5DQE3"/>
<dbReference type="KEGG" id="pgu:PGUG_05494"/>
<dbReference type="EMBL" id="CH408161">
    <property type="protein sequence ID" value="EDK41396.2"/>
    <property type="molecule type" value="Genomic_DNA"/>
</dbReference>
<dbReference type="STRING" id="294746.A5DQE3"/>
<keyword evidence="9" id="KW-0862">Zinc</keyword>
<accession>A5DQE3</accession>
<dbReference type="GO" id="GO:0008270">
    <property type="term" value="F:zinc ion binding"/>
    <property type="evidence" value="ECO:0007669"/>
    <property type="project" value="EnsemblFungi"/>
</dbReference>
<dbReference type="VEuPathDB" id="FungiDB:PGUG_05494"/>
<keyword evidence="15" id="KW-1185">Reference proteome</keyword>
<evidence type="ECO:0000256" key="6">
    <source>
        <dbReference type="ARBA" id="ARBA00022664"/>
    </source>
</evidence>
<dbReference type="FunCoup" id="A5DQE3">
    <property type="interactions" value="682"/>
</dbReference>
<dbReference type="eggNOG" id="KOG2863">
    <property type="taxonomic scope" value="Eukaryota"/>
</dbReference>
<comment type="subcellular location">
    <subcellularLocation>
        <location evidence="4">Nucleus</location>
    </subcellularLocation>
</comment>
<keyword evidence="6" id="KW-0507">mRNA processing</keyword>
<keyword evidence="10" id="KW-0408">Iron</keyword>
<evidence type="ECO:0000313" key="14">
    <source>
        <dbReference type="EMBL" id="EDK41396.2"/>
    </source>
</evidence>
<dbReference type="GO" id="GO:0006401">
    <property type="term" value="P:RNA catabolic process"/>
    <property type="evidence" value="ECO:0007669"/>
    <property type="project" value="EnsemblFungi"/>
</dbReference>
<evidence type="ECO:0000313" key="15">
    <source>
        <dbReference type="Proteomes" id="UP000001997"/>
    </source>
</evidence>
<dbReference type="GO" id="GO:0032197">
    <property type="term" value="P:retrotransposition"/>
    <property type="evidence" value="ECO:0007669"/>
    <property type="project" value="EnsemblFungi"/>
</dbReference>
<evidence type="ECO:0000256" key="3">
    <source>
        <dbReference type="ARBA" id="ARBA00001954"/>
    </source>
</evidence>
<evidence type="ECO:0000256" key="4">
    <source>
        <dbReference type="ARBA" id="ARBA00004123"/>
    </source>
</evidence>
<dbReference type="PANTHER" id="PTHR12849">
    <property type="entry name" value="RNA LARIAT DEBRANCHING ENZYME"/>
    <property type="match status" value="1"/>
</dbReference>
<comment type="similarity">
    <text evidence="5">Belongs to the lariat debranching enzyme family.</text>
</comment>
<evidence type="ECO:0000256" key="8">
    <source>
        <dbReference type="ARBA" id="ARBA00022801"/>
    </source>
</evidence>
<evidence type="ECO:0000256" key="1">
    <source>
        <dbReference type="ARBA" id="ARBA00001936"/>
    </source>
</evidence>
<dbReference type="InterPro" id="IPR007708">
    <property type="entry name" value="DBR1_C"/>
</dbReference>
<evidence type="ECO:0000256" key="2">
    <source>
        <dbReference type="ARBA" id="ARBA00001947"/>
    </source>
</evidence>